<dbReference type="Proteomes" id="UP000077521">
    <property type="component" value="Unassembled WGS sequence"/>
</dbReference>
<protein>
    <submittedName>
        <fullName evidence="2">Uncharacterized protein</fullName>
    </submittedName>
</protein>
<reference evidence="2" key="2">
    <citation type="journal article" date="2019" name="IMA Fungus">
        <title>Genome sequencing and comparison of five Tilletia species to identify candidate genes for the detection of regulated species infecting wheat.</title>
        <authorList>
            <person name="Nguyen H.D.T."/>
            <person name="Sultana T."/>
            <person name="Kesanakurti P."/>
            <person name="Hambleton S."/>
        </authorList>
    </citation>
    <scope>NUCLEOTIDE SEQUENCE</scope>
    <source>
        <strain evidence="2">DAOMC 236416</strain>
    </source>
</reference>
<dbReference type="AlphaFoldDB" id="A0A177SXF9"/>
<feature type="region of interest" description="Disordered" evidence="1">
    <location>
        <begin position="46"/>
        <end position="82"/>
    </location>
</feature>
<dbReference type="EMBL" id="LWDF02002741">
    <property type="protein sequence ID" value="KAE8235484.1"/>
    <property type="molecule type" value="Genomic_DNA"/>
</dbReference>
<accession>A0A177SXF9</accession>
<name>A0A177SXF9_9BASI</name>
<keyword evidence="3" id="KW-1185">Reference proteome</keyword>
<organism evidence="2 3">
    <name type="scientific">Tilletia indica</name>
    <dbReference type="NCBI Taxonomy" id="43049"/>
    <lineage>
        <taxon>Eukaryota</taxon>
        <taxon>Fungi</taxon>
        <taxon>Dikarya</taxon>
        <taxon>Basidiomycota</taxon>
        <taxon>Ustilaginomycotina</taxon>
        <taxon>Exobasidiomycetes</taxon>
        <taxon>Tilletiales</taxon>
        <taxon>Tilletiaceae</taxon>
        <taxon>Tilletia</taxon>
    </lineage>
</organism>
<reference evidence="2" key="1">
    <citation type="submission" date="2016-04" db="EMBL/GenBank/DDBJ databases">
        <authorList>
            <person name="Nguyen H.D."/>
            <person name="Samba Siva P."/>
            <person name="Cullis J."/>
            <person name="Levesque C.A."/>
            <person name="Hambleton S."/>
        </authorList>
    </citation>
    <scope>NUCLEOTIDE SEQUENCE</scope>
    <source>
        <strain evidence="2">DAOMC 236416</strain>
    </source>
</reference>
<proteinExistence type="predicted"/>
<evidence type="ECO:0000313" key="2">
    <source>
        <dbReference type="EMBL" id="KAE8235484.1"/>
    </source>
</evidence>
<sequence length="107" mass="11791">LPSSTPSSFFPPRTHTSLHDAAERYCDASVSTRASQLVPARRERIGALPMRSRHQARPKERSASGTLRAIPQGSKADRSIENARGPHWLRAALLTSPSGREYWIGSD</sequence>
<gene>
    <name evidence="2" type="ORF">A4X13_0g9476</name>
</gene>
<evidence type="ECO:0000256" key="1">
    <source>
        <dbReference type="SAM" id="MobiDB-lite"/>
    </source>
</evidence>
<comment type="caution">
    <text evidence="2">The sequence shown here is derived from an EMBL/GenBank/DDBJ whole genome shotgun (WGS) entry which is preliminary data.</text>
</comment>
<feature type="non-terminal residue" evidence="2">
    <location>
        <position position="1"/>
    </location>
</feature>
<evidence type="ECO:0000313" key="3">
    <source>
        <dbReference type="Proteomes" id="UP000077521"/>
    </source>
</evidence>